<gene>
    <name evidence="2" type="ORF">K8V06_02300</name>
</gene>
<protein>
    <submittedName>
        <fullName evidence="2">SEC10/PgrA surface exclusion domain-containing protein</fullName>
    </submittedName>
</protein>
<evidence type="ECO:0000256" key="1">
    <source>
        <dbReference type="SAM" id="MobiDB-lite"/>
    </source>
</evidence>
<feature type="region of interest" description="Disordered" evidence="1">
    <location>
        <begin position="1"/>
        <end position="26"/>
    </location>
</feature>
<feature type="compositionally biased region" description="Basic and acidic residues" evidence="1">
    <location>
        <begin position="14"/>
        <end position="26"/>
    </location>
</feature>
<reference evidence="2" key="2">
    <citation type="submission" date="2021-09" db="EMBL/GenBank/DDBJ databases">
        <authorList>
            <person name="Gilroy R."/>
        </authorList>
    </citation>
    <scope>NUCLEOTIDE SEQUENCE</scope>
    <source>
        <strain evidence="2">CHK189-29639</strain>
    </source>
</reference>
<evidence type="ECO:0000313" key="3">
    <source>
        <dbReference type="Proteomes" id="UP000759256"/>
    </source>
</evidence>
<dbReference type="Proteomes" id="UP000759256">
    <property type="component" value="Unassembled WGS sequence"/>
</dbReference>
<comment type="caution">
    <text evidence="2">The sequence shown here is derived from an EMBL/GenBank/DDBJ whole genome shotgun (WGS) entry which is preliminary data.</text>
</comment>
<sequence>MDNKGIVQNDITDAQDKVQKPQQNLKDEIKNLNKDIVKFTELKNEKESELDNLLNLQITLQNEYAKLVNIKEKILNEGEESQKEELERNKKSLERVEKSLRETELQWNNNHKKLIQA</sequence>
<feature type="non-terminal residue" evidence="2">
    <location>
        <position position="117"/>
    </location>
</feature>
<reference evidence="2" key="1">
    <citation type="journal article" date="2021" name="PeerJ">
        <title>Extensive microbial diversity within the chicken gut microbiome revealed by metagenomics and culture.</title>
        <authorList>
            <person name="Gilroy R."/>
            <person name="Ravi A."/>
            <person name="Getino M."/>
            <person name="Pursley I."/>
            <person name="Horton D.L."/>
            <person name="Alikhan N.F."/>
            <person name="Baker D."/>
            <person name="Gharbi K."/>
            <person name="Hall N."/>
            <person name="Watson M."/>
            <person name="Adriaenssens E.M."/>
            <person name="Foster-Nyarko E."/>
            <person name="Jarju S."/>
            <person name="Secka A."/>
            <person name="Antonio M."/>
            <person name="Oren A."/>
            <person name="Chaudhuri R.R."/>
            <person name="La Ragione R."/>
            <person name="Hildebrand F."/>
            <person name="Pallen M.J."/>
        </authorList>
    </citation>
    <scope>NUCLEOTIDE SEQUENCE</scope>
    <source>
        <strain evidence="2">CHK189-29639</strain>
    </source>
</reference>
<name>A0A921IBY9_9LACO</name>
<proteinExistence type="predicted"/>
<dbReference type="AlphaFoldDB" id="A0A921IBY9"/>
<evidence type="ECO:0000313" key="2">
    <source>
        <dbReference type="EMBL" id="HJG14957.1"/>
    </source>
</evidence>
<dbReference type="EMBL" id="DYVK01000021">
    <property type="protein sequence ID" value="HJG14957.1"/>
    <property type="molecule type" value="Genomic_DNA"/>
</dbReference>
<organism evidence="2 3">
    <name type="scientific">Ligilactobacillus salivarius</name>
    <dbReference type="NCBI Taxonomy" id="1624"/>
    <lineage>
        <taxon>Bacteria</taxon>
        <taxon>Bacillati</taxon>
        <taxon>Bacillota</taxon>
        <taxon>Bacilli</taxon>
        <taxon>Lactobacillales</taxon>
        <taxon>Lactobacillaceae</taxon>
        <taxon>Ligilactobacillus</taxon>
    </lineage>
</organism>
<accession>A0A921IBY9</accession>